<evidence type="ECO:0000256" key="4">
    <source>
        <dbReference type="ARBA" id="ARBA00022989"/>
    </source>
</evidence>
<feature type="transmembrane region" description="Helical" evidence="6">
    <location>
        <begin position="66"/>
        <end position="86"/>
    </location>
</feature>
<evidence type="ECO:0000259" key="7">
    <source>
        <dbReference type="Pfam" id="PF00892"/>
    </source>
</evidence>
<evidence type="ECO:0000256" key="6">
    <source>
        <dbReference type="SAM" id="Phobius"/>
    </source>
</evidence>
<dbReference type="InterPro" id="IPR050638">
    <property type="entry name" value="AA-Vitamin_Transporters"/>
</dbReference>
<keyword evidence="9" id="KW-1185">Reference proteome</keyword>
<dbReference type="Pfam" id="PF00892">
    <property type="entry name" value="EamA"/>
    <property type="match status" value="2"/>
</dbReference>
<dbReference type="InterPro" id="IPR000620">
    <property type="entry name" value="EamA_dom"/>
</dbReference>
<feature type="domain" description="EamA" evidence="7">
    <location>
        <begin position="150"/>
        <end position="279"/>
    </location>
</feature>
<gene>
    <name evidence="8" type="ORF">EES38_13335</name>
</gene>
<evidence type="ECO:0000256" key="1">
    <source>
        <dbReference type="ARBA" id="ARBA00004141"/>
    </source>
</evidence>
<feature type="transmembrane region" description="Helical" evidence="6">
    <location>
        <begin position="209"/>
        <end position="226"/>
    </location>
</feature>
<feature type="domain" description="EamA" evidence="7">
    <location>
        <begin position="6"/>
        <end position="137"/>
    </location>
</feature>
<protein>
    <submittedName>
        <fullName evidence="8">DMT family transporter</fullName>
    </submittedName>
</protein>
<proteinExistence type="inferred from homology"/>
<feature type="transmembrane region" description="Helical" evidence="6">
    <location>
        <begin position="35"/>
        <end position="54"/>
    </location>
</feature>
<dbReference type="PANTHER" id="PTHR32322:SF2">
    <property type="entry name" value="EAMA DOMAIN-CONTAINING PROTEIN"/>
    <property type="match status" value="1"/>
</dbReference>
<dbReference type="OrthoDB" id="8370318at2"/>
<evidence type="ECO:0000256" key="5">
    <source>
        <dbReference type="ARBA" id="ARBA00023136"/>
    </source>
</evidence>
<feature type="transmembrane region" description="Helical" evidence="6">
    <location>
        <begin position="238"/>
        <end position="257"/>
    </location>
</feature>
<feature type="transmembrane region" description="Helical" evidence="6">
    <location>
        <begin position="120"/>
        <end position="138"/>
    </location>
</feature>
<name>A0A3N9TG28_9VIBR</name>
<dbReference type="AlphaFoldDB" id="A0A3N9TG28"/>
<dbReference type="PANTHER" id="PTHR32322">
    <property type="entry name" value="INNER MEMBRANE TRANSPORTER"/>
    <property type="match status" value="1"/>
</dbReference>
<dbReference type="InterPro" id="IPR037185">
    <property type="entry name" value="EmrE-like"/>
</dbReference>
<feature type="transmembrane region" description="Helical" evidence="6">
    <location>
        <begin position="176"/>
        <end position="197"/>
    </location>
</feature>
<keyword evidence="3 6" id="KW-0812">Transmembrane</keyword>
<comment type="subcellular location">
    <subcellularLocation>
        <location evidence="1">Membrane</location>
        <topology evidence="1">Multi-pass membrane protein</topology>
    </subcellularLocation>
</comment>
<keyword evidence="4 6" id="KW-1133">Transmembrane helix</keyword>
<evidence type="ECO:0000313" key="8">
    <source>
        <dbReference type="EMBL" id="RQW62703.1"/>
    </source>
</evidence>
<reference evidence="8 9" key="1">
    <citation type="submission" date="2018-11" db="EMBL/GenBank/DDBJ databases">
        <title>Vibrio LJC006 sp. nov., isolated from seawater during the bloom of the enteromorpha.</title>
        <authorList>
            <person name="Liang J."/>
        </authorList>
    </citation>
    <scope>NUCLEOTIDE SEQUENCE [LARGE SCALE GENOMIC DNA]</scope>
    <source>
        <strain evidence="8 9">LJC006</strain>
    </source>
</reference>
<keyword evidence="5 6" id="KW-0472">Membrane</keyword>
<organism evidence="8 9">
    <name type="scientific">Vibrio viridaestus</name>
    <dbReference type="NCBI Taxonomy" id="2487322"/>
    <lineage>
        <taxon>Bacteria</taxon>
        <taxon>Pseudomonadati</taxon>
        <taxon>Pseudomonadota</taxon>
        <taxon>Gammaproteobacteria</taxon>
        <taxon>Vibrionales</taxon>
        <taxon>Vibrionaceae</taxon>
        <taxon>Vibrio</taxon>
    </lineage>
</organism>
<comment type="caution">
    <text evidence="8">The sequence shown here is derived from an EMBL/GenBank/DDBJ whole genome shotgun (WGS) entry which is preliminary data.</text>
</comment>
<sequence>MLKNRSADLMLVLATFLAGIGWIFSKETIQEMPPFAFIGLRFAVSAFVLLPMCLSTMIKVPKGHLGMGAFIGLLQGGALSLWIYAVSITTELGSGAFIMSLSMLFVPLCSWLIFRDRPNIAFWCSLPIAALGMFMLSLNGGGWTLQGSQFVFLCAALMISFQFIANSHVSKWIPTAVLTCVQFFFTGVFALLLSGFVETWPETISTTTWLWFAASVLPATCARFFIQITGQKNTTSSNAALIMILEPVWTVIFSVLWYGEHTAANKIIGCTLILISLILYRGWGKISQVFGNTHRV</sequence>
<comment type="similarity">
    <text evidence="2">Belongs to the EamA transporter family.</text>
</comment>
<feature type="transmembrane region" description="Helical" evidence="6">
    <location>
        <begin position="263"/>
        <end position="280"/>
    </location>
</feature>
<accession>A0A3N9TG28</accession>
<evidence type="ECO:0000313" key="9">
    <source>
        <dbReference type="Proteomes" id="UP000281112"/>
    </source>
</evidence>
<dbReference type="Proteomes" id="UP000281112">
    <property type="component" value="Unassembled WGS sequence"/>
</dbReference>
<evidence type="ECO:0000256" key="3">
    <source>
        <dbReference type="ARBA" id="ARBA00022692"/>
    </source>
</evidence>
<dbReference type="SUPFAM" id="SSF103481">
    <property type="entry name" value="Multidrug resistance efflux transporter EmrE"/>
    <property type="match status" value="2"/>
</dbReference>
<dbReference type="EMBL" id="RJVQ01000005">
    <property type="protein sequence ID" value="RQW62703.1"/>
    <property type="molecule type" value="Genomic_DNA"/>
</dbReference>
<evidence type="ECO:0000256" key="2">
    <source>
        <dbReference type="ARBA" id="ARBA00007362"/>
    </source>
</evidence>
<dbReference type="GO" id="GO:0016020">
    <property type="term" value="C:membrane"/>
    <property type="evidence" value="ECO:0007669"/>
    <property type="project" value="UniProtKB-SubCell"/>
</dbReference>
<feature type="transmembrane region" description="Helical" evidence="6">
    <location>
        <begin position="92"/>
        <end position="113"/>
    </location>
</feature>
<feature type="transmembrane region" description="Helical" evidence="6">
    <location>
        <begin position="150"/>
        <end position="169"/>
    </location>
</feature>